<organism evidence="1">
    <name type="scientific">Anguilla anguilla</name>
    <name type="common">European freshwater eel</name>
    <name type="synonym">Muraena anguilla</name>
    <dbReference type="NCBI Taxonomy" id="7936"/>
    <lineage>
        <taxon>Eukaryota</taxon>
        <taxon>Metazoa</taxon>
        <taxon>Chordata</taxon>
        <taxon>Craniata</taxon>
        <taxon>Vertebrata</taxon>
        <taxon>Euteleostomi</taxon>
        <taxon>Actinopterygii</taxon>
        <taxon>Neopterygii</taxon>
        <taxon>Teleostei</taxon>
        <taxon>Anguilliformes</taxon>
        <taxon>Anguillidae</taxon>
        <taxon>Anguilla</taxon>
    </lineage>
</organism>
<reference evidence="1" key="1">
    <citation type="submission" date="2014-11" db="EMBL/GenBank/DDBJ databases">
        <authorList>
            <person name="Amaro Gonzalez C."/>
        </authorList>
    </citation>
    <scope>NUCLEOTIDE SEQUENCE</scope>
</reference>
<name>A0A0E9SDA3_ANGAN</name>
<dbReference type="AlphaFoldDB" id="A0A0E9SDA3"/>
<sequence>MQPAVRALIPASQKLLSTHESFFAKKMNILHNLTRSPFEGTS</sequence>
<proteinExistence type="predicted"/>
<dbReference type="EMBL" id="GBXM01069233">
    <property type="protein sequence ID" value="JAH39344.1"/>
    <property type="molecule type" value="Transcribed_RNA"/>
</dbReference>
<evidence type="ECO:0000313" key="1">
    <source>
        <dbReference type="EMBL" id="JAH39344.1"/>
    </source>
</evidence>
<protein>
    <submittedName>
        <fullName evidence="1">Uncharacterized protein</fullName>
    </submittedName>
</protein>
<accession>A0A0E9SDA3</accession>
<reference evidence="1" key="2">
    <citation type="journal article" date="2015" name="Fish Shellfish Immunol.">
        <title>Early steps in the European eel (Anguilla anguilla)-Vibrio vulnificus interaction in the gills: Role of the RtxA13 toxin.</title>
        <authorList>
            <person name="Callol A."/>
            <person name="Pajuelo D."/>
            <person name="Ebbesson L."/>
            <person name="Teles M."/>
            <person name="MacKenzie S."/>
            <person name="Amaro C."/>
        </authorList>
    </citation>
    <scope>NUCLEOTIDE SEQUENCE</scope>
</reference>